<proteinExistence type="predicted"/>
<dbReference type="AlphaFoldDB" id="A0A0C9XID5"/>
<protein>
    <submittedName>
        <fullName evidence="1">Unplaced genomic scaffold K443scaffold_31, whole genome shotgun sequence</fullName>
    </submittedName>
</protein>
<organism evidence="1 2">
    <name type="scientific">Laccaria amethystina LaAM-08-1</name>
    <dbReference type="NCBI Taxonomy" id="1095629"/>
    <lineage>
        <taxon>Eukaryota</taxon>
        <taxon>Fungi</taxon>
        <taxon>Dikarya</taxon>
        <taxon>Basidiomycota</taxon>
        <taxon>Agaricomycotina</taxon>
        <taxon>Agaricomycetes</taxon>
        <taxon>Agaricomycetidae</taxon>
        <taxon>Agaricales</taxon>
        <taxon>Agaricineae</taxon>
        <taxon>Hydnangiaceae</taxon>
        <taxon>Laccaria</taxon>
    </lineage>
</organism>
<accession>A0A0C9XID5</accession>
<keyword evidence="2" id="KW-1185">Reference proteome</keyword>
<dbReference type="Proteomes" id="UP000054477">
    <property type="component" value="Unassembled WGS sequence"/>
</dbReference>
<gene>
    <name evidence="1" type="ORF">K443DRAFT_398868</name>
</gene>
<sequence length="129" mass="14670">MPLAVVWGQVTIPHAGWLLHNITPMHLHDVFLPRSQFRESSSPFRYPPFALYDQCDLKFFVASSSSHAKFRQKSPSGHPSHSIASLSHSFDGNGFPMFVDSFFCIEFLLIAEWRSLKNLNMEGSDVPFL</sequence>
<evidence type="ECO:0000313" key="2">
    <source>
        <dbReference type="Proteomes" id="UP000054477"/>
    </source>
</evidence>
<dbReference type="EMBL" id="KN838566">
    <property type="protein sequence ID" value="KIK04781.1"/>
    <property type="molecule type" value="Genomic_DNA"/>
</dbReference>
<name>A0A0C9XID5_9AGAR</name>
<dbReference type="HOGENOM" id="CLU_1949164_0_0_1"/>
<evidence type="ECO:0000313" key="1">
    <source>
        <dbReference type="EMBL" id="KIK04781.1"/>
    </source>
</evidence>
<reference evidence="2" key="2">
    <citation type="submission" date="2015-01" db="EMBL/GenBank/DDBJ databases">
        <title>Evolutionary Origins and Diversification of the Mycorrhizal Mutualists.</title>
        <authorList>
            <consortium name="DOE Joint Genome Institute"/>
            <consortium name="Mycorrhizal Genomics Consortium"/>
            <person name="Kohler A."/>
            <person name="Kuo A."/>
            <person name="Nagy L.G."/>
            <person name="Floudas D."/>
            <person name="Copeland A."/>
            <person name="Barry K.W."/>
            <person name="Cichocki N."/>
            <person name="Veneault-Fourrey C."/>
            <person name="LaButti K."/>
            <person name="Lindquist E.A."/>
            <person name="Lipzen A."/>
            <person name="Lundell T."/>
            <person name="Morin E."/>
            <person name="Murat C."/>
            <person name="Riley R."/>
            <person name="Ohm R."/>
            <person name="Sun H."/>
            <person name="Tunlid A."/>
            <person name="Henrissat B."/>
            <person name="Grigoriev I.V."/>
            <person name="Hibbett D.S."/>
            <person name="Martin F."/>
        </authorList>
    </citation>
    <scope>NUCLEOTIDE SEQUENCE [LARGE SCALE GENOMIC DNA]</scope>
    <source>
        <strain evidence="2">LaAM-08-1</strain>
    </source>
</reference>
<reference evidence="1 2" key="1">
    <citation type="submission" date="2014-04" db="EMBL/GenBank/DDBJ databases">
        <authorList>
            <consortium name="DOE Joint Genome Institute"/>
            <person name="Kuo A."/>
            <person name="Kohler A."/>
            <person name="Nagy L.G."/>
            <person name="Floudas D."/>
            <person name="Copeland A."/>
            <person name="Barry K.W."/>
            <person name="Cichocki N."/>
            <person name="Veneault-Fourrey C."/>
            <person name="LaButti K."/>
            <person name="Lindquist E.A."/>
            <person name="Lipzen A."/>
            <person name="Lundell T."/>
            <person name="Morin E."/>
            <person name="Murat C."/>
            <person name="Sun H."/>
            <person name="Tunlid A."/>
            <person name="Henrissat B."/>
            <person name="Grigoriev I.V."/>
            <person name="Hibbett D.S."/>
            <person name="Martin F."/>
            <person name="Nordberg H.P."/>
            <person name="Cantor M.N."/>
            <person name="Hua S.X."/>
        </authorList>
    </citation>
    <scope>NUCLEOTIDE SEQUENCE [LARGE SCALE GENOMIC DNA]</scope>
    <source>
        <strain evidence="1 2">LaAM-08-1</strain>
    </source>
</reference>